<protein>
    <submittedName>
        <fullName evidence="3">DUF4333 domain-containing protein</fullName>
    </submittedName>
</protein>
<feature type="domain" description="DUF4333" evidence="2">
    <location>
        <begin position="16"/>
        <end position="90"/>
    </location>
</feature>
<dbReference type="EMBL" id="CP074371">
    <property type="protein sequence ID" value="QVI18850.1"/>
    <property type="molecule type" value="Genomic_DNA"/>
</dbReference>
<dbReference type="RefSeq" id="WP_213554887.1">
    <property type="nucleotide sequence ID" value="NZ_JBFAJM010000007.1"/>
</dbReference>
<feature type="signal peptide" evidence="1">
    <location>
        <begin position="1"/>
        <end position="17"/>
    </location>
</feature>
<evidence type="ECO:0000259" key="2">
    <source>
        <dbReference type="Pfam" id="PF14230"/>
    </source>
</evidence>
<evidence type="ECO:0000256" key="1">
    <source>
        <dbReference type="SAM" id="SignalP"/>
    </source>
</evidence>
<organism evidence="3 4">
    <name type="scientific">Nocardia tengchongensis</name>
    <dbReference type="NCBI Taxonomy" id="2055889"/>
    <lineage>
        <taxon>Bacteria</taxon>
        <taxon>Bacillati</taxon>
        <taxon>Actinomycetota</taxon>
        <taxon>Actinomycetes</taxon>
        <taxon>Mycobacteriales</taxon>
        <taxon>Nocardiaceae</taxon>
        <taxon>Nocardia</taxon>
    </lineage>
</organism>
<name>A0ABX8CKZ5_9NOCA</name>
<feature type="domain" description="DUF4333" evidence="2">
    <location>
        <begin position="99"/>
        <end position="165"/>
    </location>
</feature>
<proteinExistence type="predicted"/>
<dbReference type="Pfam" id="PF14230">
    <property type="entry name" value="DUF4333"/>
    <property type="match status" value="2"/>
</dbReference>
<accession>A0ABX8CKZ5</accession>
<dbReference type="Proteomes" id="UP000683310">
    <property type="component" value="Chromosome"/>
</dbReference>
<reference evidence="3 4" key="1">
    <citation type="submission" date="2021-04" db="EMBL/GenBank/DDBJ databases">
        <title>Nocardia tengchongensis.</title>
        <authorList>
            <person name="Zhuang k."/>
            <person name="Ran Y."/>
            <person name="Li W."/>
        </authorList>
    </citation>
    <scope>NUCLEOTIDE SEQUENCE [LARGE SCALE GENOMIC DNA]</scope>
    <source>
        <strain evidence="3 4">CFH S0057</strain>
    </source>
</reference>
<dbReference type="PROSITE" id="PS51257">
    <property type="entry name" value="PROKAR_LIPOPROTEIN"/>
    <property type="match status" value="1"/>
</dbReference>
<evidence type="ECO:0000313" key="3">
    <source>
        <dbReference type="EMBL" id="QVI18850.1"/>
    </source>
</evidence>
<keyword evidence="1" id="KW-0732">Signal</keyword>
<keyword evidence="4" id="KW-1185">Reference proteome</keyword>
<dbReference type="InterPro" id="IPR025637">
    <property type="entry name" value="DUF4333"/>
</dbReference>
<dbReference type="GeneID" id="300992204"/>
<feature type="chain" id="PRO_5046130623" evidence="1">
    <location>
        <begin position="18"/>
        <end position="180"/>
    </location>
</feature>
<gene>
    <name evidence="3" type="ORF">KHQ06_20270</name>
</gene>
<evidence type="ECO:0000313" key="4">
    <source>
        <dbReference type="Proteomes" id="UP000683310"/>
    </source>
</evidence>
<sequence>MRKLTAALVLTFTPLLAVGCSVSTGSGSVSKSDVQAKAGSFYKDKSHEDAKSVSCEGSLAAKVDATQTCTATAADGQNWVIDTKVTKVDGSDVYYDLTFADAYVAPDDVASTIADTYKQKFGSSPQSSTCNGLLRGATGASIRCVVTEVDGTRWGFTAKTTNVEGSKVNYDMIVDDKPLP</sequence>